<protein>
    <submittedName>
        <fullName evidence="2">Uncharacterized protein</fullName>
    </submittedName>
</protein>
<evidence type="ECO:0000313" key="3">
    <source>
        <dbReference type="Proteomes" id="UP000030661"/>
    </source>
</evidence>
<dbReference type="Proteomes" id="UP000030661">
    <property type="component" value="Unassembled WGS sequence"/>
</dbReference>
<feature type="transmembrane region" description="Helical" evidence="1">
    <location>
        <begin position="66"/>
        <end position="95"/>
    </location>
</feature>
<keyword evidence="3" id="KW-1185">Reference proteome</keyword>
<dbReference type="STRING" id="1499967.U27_05419"/>
<dbReference type="eggNOG" id="ENOG5032TS3">
    <property type="taxonomic scope" value="Bacteria"/>
</dbReference>
<dbReference type="HOGENOM" id="CLU_103306_0_0_0"/>
<feature type="transmembrane region" description="Helical" evidence="1">
    <location>
        <begin position="159"/>
        <end position="178"/>
    </location>
</feature>
<gene>
    <name evidence="2" type="ORF">U27_05419</name>
</gene>
<accession>A0A081C1J0</accession>
<name>A0A081C1J0_VECG1</name>
<keyword evidence="1" id="KW-0472">Membrane</keyword>
<feature type="transmembrane region" description="Helical" evidence="1">
    <location>
        <begin position="198"/>
        <end position="215"/>
    </location>
</feature>
<sequence>MEFFDFDIEIEADKLLILLITTDLLFMAFHIFHVFHTSIGLFYDVNFSLQQEQGFAEVFQYLKEYWATLLLAILAVRTKNLLYVSWMLLFGYFLVDDAFGVHEVLGEQLGQTLGNLQLFGLQASDLGELFVSGFFGILFFIAIGVTYRVNDEEAKHFSRYFFTMLIILLLFGVATSIVKRLSPDATWQFILGTVEESGEMLVMSVIIWFLIGFNPESI</sequence>
<dbReference type="AlphaFoldDB" id="A0A081C1J0"/>
<keyword evidence="1" id="KW-0812">Transmembrane</keyword>
<organism evidence="2 3">
    <name type="scientific">Vecturithrix granuli</name>
    <dbReference type="NCBI Taxonomy" id="1499967"/>
    <lineage>
        <taxon>Bacteria</taxon>
        <taxon>Candidatus Moduliflexota</taxon>
        <taxon>Candidatus Vecturitrichia</taxon>
        <taxon>Candidatus Vecturitrichales</taxon>
        <taxon>Candidatus Vecturitrichaceae</taxon>
        <taxon>Candidatus Vecturithrix</taxon>
    </lineage>
</organism>
<proteinExistence type="predicted"/>
<keyword evidence="1" id="KW-1133">Transmembrane helix</keyword>
<evidence type="ECO:0000313" key="2">
    <source>
        <dbReference type="EMBL" id="GAK58445.1"/>
    </source>
</evidence>
<feature type="transmembrane region" description="Helical" evidence="1">
    <location>
        <begin position="24"/>
        <end position="45"/>
    </location>
</feature>
<reference evidence="2 3" key="1">
    <citation type="journal article" date="2015" name="PeerJ">
        <title>First genomic representation of candidate bacterial phylum KSB3 points to enhanced environmental sensing as a trigger of wastewater bulking.</title>
        <authorList>
            <person name="Sekiguchi Y."/>
            <person name="Ohashi A."/>
            <person name="Parks D.H."/>
            <person name="Yamauchi T."/>
            <person name="Tyson G.W."/>
            <person name="Hugenholtz P."/>
        </authorList>
    </citation>
    <scope>NUCLEOTIDE SEQUENCE [LARGE SCALE GENOMIC DNA]</scope>
</reference>
<feature type="transmembrane region" description="Helical" evidence="1">
    <location>
        <begin position="129"/>
        <end position="147"/>
    </location>
</feature>
<dbReference type="EMBL" id="DF820467">
    <property type="protein sequence ID" value="GAK58445.1"/>
    <property type="molecule type" value="Genomic_DNA"/>
</dbReference>
<evidence type="ECO:0000256" key="1">
    <source>
        <dbReference type="SAM" id="Phobius"/>
    </source>
</evidence>